<feature type="domain" description="Ubiquitin-like" evidence="1">
    <location>
        <begin position="1"/>
        <end position="81"/>
    </location>
</feature>
<accession>A0AAU9JAE8</accession>
<dbReference type="PROSITE" id="PS50053">
    <property type="entry name" value="UBIQUITIN_2"/>
    <property type="match status" value="1"/>
</dbReference>
<dbReference type="InterPro" id="IPR029071">
    <property type="entry name" value="Ubiquitin-like_domsf"/>
</dbReference>
<evidence type="ECO:0000259" key="1">
    <source>
        <dbReference type="PROSITE" id="PS50053"/>
    </source>
</evidence>
<reference evidence="2" key="1">
    <citation type="submission" date="2021-09" db="EMBL/GenBank/DDBJ databases">
        <authorList>
            <consortium name="AG Swart"/>
            <person name="Singh M."/>
            <person name="Singh A."/>
            <person name="Seah K."/>
            <person name="Emmerich C."/>
        </authorList>
    </citation>
    <scope>NUCLEOTIDE SEQUENCE</scope>
    <source>
        <strain evidence="2">ATCC30299</strain>
    </source>
</reference>
<dbReference type="InterPro" id="IPR000626">
    <property type="entry name" value="Ubiquitin-like_dom"/>
</dbReference>
<keyword evidence="3" id="KW-1185">Reference proteome</keyword>
<organism evidence="2 3">
    <name type="scientific">Blepharisma stoltei</name>
    <dbReference type="NCBI Taxonomy" id="1481888"/>
    <lineage>
        <taxon>Eukaryota</taxon>
        <taxon>Sar</taxon>
        <taxon>Alveolata</taxon>
        <taxon>Ciliophora</taxon>
        <taxon>Postciliodesmatophora</taxon>
        <taxon>Heterotrichea</taxon>
        <taxon>Heterotrichida</taxon>
        <taxon>Blepharismidae</taxon>
        <taxon>Blepharisma</taxon>
    </lineage>
</organism>
<protein>
    <recommendedName>
        <fullName evidence="1">Ubiquitin-like domain-containing protein</fullName>
    </recommendedName>
</protein>
<proteinExistence type="predicted"/>
<dbReference type="SUPFAM" id="SSF54236">
    <property type="entry name" value="Ubiquitin-like"/>
    <property type="match status" value="1"/>
</dbReference>
<name>A0AAU9JAE8_9CILI</name>
<comment type="caution">
    <text evidence="2">The sequence shown here is derived from an EMBL/GenBank/DDBJ whole genome shotgun (WGS) entry which is preliminary data.</text>
</comment>
<evidence type="ECO:0000313" key="3">
    <source>
        <dbReference type="Proteomes" id="UP001162131"/>
    </source>
</evidence>
<sequence>MKITLESGTSRLNFDPFTIEIEPNYDVEYILSLLSVRYNTLDPKRLALYLNNRPLQEDLNVMRVGIKDNDHLIVKIKKSSCCSCCLLL</sequence>
<evidence type="ECO:0000313" key="2">
    <source>
        <dbReference type="EMBL" id="CAG9317681.1"/>
    </source>
</evidence>
<dbReference type="Proteomes" id="UP001162131">
    <property type="component" value="Unassembled WGS sequence"/>
</dbReference>
<gene>
    <name evidence="2" type="ORF">BSTOLATCC_MIC18924</name>
</gene>
<dbReference type="AlphaFoldDB" id="A0AAU9JAE8"/>
<dbReference type="EMBL" id="CAJZBQ010000018">
    <property type="protein sequence ID" value="CAG9317681.1"/>
    <property type="molecule type" value="Genomic_DNA"/>
</dbReference>